<dbReference type="Gene3D" id="3.40.50.720">
    <property type="entry name" value="NAD(P)-binding Rossmann-like Domain"/>
    <property type="match status" value="1"/>
</dbReference>
<dbReference type="SUPFAM" id="SSF50129">
    <property type="entry name" value="GroES-like"/>
    <property type="match status" value="1"/>
</dbReference>
<sequence length="373" mass="39692">MTTRTTILSRSKEVHASPASPRKRAFLTLFAALVMMCTACQSKAPSEASSPSAQPPSTPPPQTMKAVRLHAFTGLDDLRYEDAPRPRPGPGEILIRVHAAAVNPVDIAFAAGRMQERVPSTLPLILGWDVSGVVEEIGEGATRFKRGDAVFAYLPGGRDGAFAEYVAAREADVLPKPKTLDHVHAAAIPLTGVTAWKSLVDTANLSAGQTVLIHGGSGGVGTMAVQIAKARGARVIATASAKNLEHLRSIGADQVIDYQATKFEDVVKDVDVVLDTVGKDTQERSYKVLKKGGLLVVIVGKPSPEKAQEFGVRAVRVSAGTNAAQLAEVARLVDEGRIRPVVSEIFPLQDTRRALEQIKTGHTRGKAVIRVVD</sequence>
<dbReference type="GO" id="GO:0008270">
    <property type="term" value="F:zinc ion binding"/>
    <property type="evidence" value="ECO:0007669"/>
    <property type="project" value="InterPro"/>
</dbReference>
<dbReference type="InterPro" id="IPR013154">
    <property type="entry name" value="ADH-like_N"/>
</dbReference>
<reference evidence="4 5" key="1">
    <citation type="submission" date="2021-04" db="EMBL/GenBank/DDBJ databases">
        <title>Genome analysis of Polyangium sp.</title>
        <authorList>
            <person name="Li Y."/>
            <person name="Wang J."/>
        </authorList>
    </citation>
    <scope>NUCLEOTIDE SEQUENCE [LARGE SCALE GENOMIC DNA]</scope>
    <source>
        <strain evidence="4 5">SDU14</strain>
    </source>
</reference>
<dbReference type="InterPro" id="IPR002364">
    <property type="entry name" value="Quin_OxRdtase/zeta-crystal_CS"/>
</dbReference>
<dbReference type="PROSITE" id="PS01162">
    <property type="entry name" value="QOR_ZETA_CRYSTAL"/>
    <property type="match status" value="1"/>
</dbReference>
<keyword evidence="1" id="KW-0560">Oxidoreductase</keyword>
<feature type="domain" description="Enoyl reductase (ER)" evidence="3">
    <location>
        <begin position="74"/>
        <end position="369"/>
    </location>
</feature>
<comment type="caution">
    <text evidence="4">The sequence shown here is derived from an EMBL/GenBank/DDBJ whole genome shotgun (WGS) entry which is preliminary data.</text>
</comment>
<dbReference type="GO" id="GO:0016491">
    <property type="term" value="F:oxidoreductase activity"/>
    <property type="evidence" value="ECO:0007669"/>
    <property type="project" value="UniProtKB-KW"/>
</dbReference>
<organism evidence="4 5">
    <name type="scientific">Polyangium jinanense</name>
    <dbReference type="NCBI Taxonomy" id="2829994"/>
    <lineage>
        <taxon>Bacteria</taxon>
        <taxon>Pseudomonadati</taxon>
        <taxon>Myxococcota</taxon>
        <taxon>Polyangia</taxon>
        <taxon>Polyangiales</taxon>
        <taxon>Polyangiaceae</taxon>
        <taxon>Polyangium</taxon>
    </lineage>
</organism>
<dbReference type="SUPFAM" id="SSF51735">
    <property type="entry name" value="NAD(P)-binding Rossmann-fold domains"/>
    <property type="match status" value="1"/>
</dbReference>
<feature type="compositionally biased region" description="Pro residues" evidence="2">
    <location>
        <begin position="53"/>
        <end position="62"/>
    </location>
</feature>
<dbReference type="PANTHER" id="PTHR11695:SF294">
    <property type="entry name" value="RETICULON-4-INTERACTING PROTEIN 1, MITOCHONDRIAL"/>
    <property type="match status" value="1"/>
</dbReference>
<keyword evidence="5" id="KW-1185">Reference proteome</keyword>
<evidence type="ECO:0000259" key="3">
    <source>
        <dbReference type="SMART" id="SM00829"/>
    </source>
</evidence>
<dbReference type="AlphaFoldDB" id="A0A9X4AVP9"/>
<evidence type="ECO:0000256" key="2">
    <source>
        <dbReference type="SAM" id="MobiDB-lite"/>
    </source>
</evidence>
<dbReference type="RefSeq" id="WP_272459277.1">
    <property type="nucleotide sequence ID" value="NZ_JAGTJJ010000033.1"/>
</dbReference>
<dbReference type="InterPro" id="IPR020843">
    <property type="entry name" value="ER"/>
</dbReference>
<dbReference type="InterPro" id="IPR011032">
    <property type="entry name" value="GroES-like_sf"/>
</dbReference>
<dbReference type="CDD" id="cd05289">
    <property type="entry name" value="MDR_like_2"/>
    <property type="match status" value="1"/>
</dbReference>
<evidence type="ECO:0000313" key="5">
    <source>
        <dbReference type="Proteomes" id="UP001151081"/>
    </source>
</evidence>
<dbReference type="InterPro" id="IPR036291">
    <property type="entry name" value="NAD(P)-bd_dom_sf"/>
</dbReference>
<proteinExistence type="predicted"/>
<dbReference type="Pfam" id="PF13602">
    <property type="entry name" value="ADH_zinc_N_2"/>
    <property type="match status" value="1"/>
</dbReference>
<feature type="region of interest" description="Disordered" evidence="2">
    <location>
        <begin position="44"/>
        <end position="63"/>
    </location>
</feature>
<protein>
    <submittedName>
        <fullName evidence="4">NADP-dependent oxidoreductase</fullName>
    </submittedName>
</protein>
<dbReference type="Pfam" id="PF08240">
    <property type="entry name" value="ADH_N"/>
    <property type="match status" value="1"/>
</dbReference>
<name>A0A9X4AVP9_9BACT</name>
<evidence type="ECO:0000256" key="1">
    <source>
        <dbReference type="ARBA" id="ARBA00023002"/>
    </source>
</evidence>
<dbReference type="Gene3D" id="3.90.180.10">
    <property type="entry name" value="Medium-chain alcohol dehydrogenases, catalytic domain"/>
    <property type="match status" value="1"/>
</dbReference>
<dbReference type="Proteomes" id="UP001151081">
    <property type="component" value="Unassembled WGS sequence"/>
</dbReference>
<gene>
    <name evidence="4" type="ORF">KEG57_35850</name>
</gene>
<accession>A0A9X4AVP9</accession>
<evidence type="ECO:0000313" key="4">
    <source>
        <dbReference type="EMBL" id="MDC3985911.1"/>
    </source>
</evidence>
<dbReference type="InterPro" id="IPR050700">
    <property type="entry name" value="YIM1/Zinc_Alcohol_DH_Fams"/>
</dbReference>
<dbReference type="SMART" id="SM00829">
    <property type="entry name" value="PKS_ER"/>
    <property type="match status" value="1"/>
</dbReference>
<dbReference type="EMBL" id="JAGTJJ010000033">
    <property type="protein sequence ID" value="MDC3985911.1"/>
    <property type="molecule type" value="Genomic_DNA"/>
</dbReference>
<dbReference type="PANTHER" id="PTHR11695">
    <property type="entry name" value="ALCOHOL DEHYDROGENASE RELATED"/>
    <property type="match status" value="1"/>
</dbReference>